<dbReference type="InterPro" id="IPR011990">
    <property type="entry name" value="TPR-like_helical_dom_sf"/>
</dbReference>
<organism evidence="3 4">
    <name type="scientific">Desulfurispira natronophila</name>
    <dbReference type="NCBI Taxonomy" id="682562"/>
    <lineage>
        <taxon>Bacteria</taxon>
        <taxon>Pseudomonadati</taxon>
        <taxon>Chrysiogenota</taxon>
        <taxon>Chrysiogenia</taxon>
        <taxon>Chrysiogenales</taxon>
        <taxon>Chrysiogenaceae</taxon>
        <taxon>Desulfurispira</taxon>
    </lineage>
</organism>
<reference evidence="3 4" key="1">
    <citation type="submission" date="2020-08" db="EMBL/GenBank/DDBJ databases">
        <title>Genomic Encyclopedia of Type Strains, Phase IV (KMG-IV): sequencing the most valuable type-strain genomes for metagenomic binning, comparative biology and taxonomic classification.</title>
        <authorList>
            <person name="Goeker M."/>
        </authorList>
    </citation>
    <scope>NUCLEOTIDE SEQUENCE [LARGE SCALE GENOMIC DNA]</scope>
    <source>
        <strain evidence="3 4">DSM 22071</strain>
    </source>
</reference>
<evidence type="ECO:0000313" key="3">
    <source>
        <dbReference type="EMBL" id="MBB5022380.1"/>
    </source>
</evidence>
<comment type="similarity">
    <text evidence="1">Belongs to the bacterial secretin family.</text>
</comment>
<dbReference type="SMART" id="SM00028">
    <property type="entry name" value="TPR"/>
    <property type="match status" value="3"/>
</dbReference>
<feature type="domain" description="Type II/III secretion system secretin-like" evidence="2">
    <location>
        <begin position="298"/>
        <end position="465"/>
    </location>
</feature>
<accession>A0A7W8DHD4</accession>
<dbReference type="InterPro" id="IPR004846">
    <property type="entry name" value="T2SS/T3SS_dom"/>
</dbReference>
<dbReference type="GO" id="GO:0015627">
    <property type="term" value="C:type II protein secretion system complex"/>
    <property type="evidence" value="ECO:0007669"/>
    <property type="project" value="TreeGrafter"/>
</dbReference>
<dbReference type="EMBL" id="JACHID010000010">
    <property type="protein sequence ID" value="MBB5022380.1"/>
    <property type="molecule type" value="Genomic_DNA"/>
</dbReference>
<dbReference type="PANTHER" id="PTHR30332">
    <property type="entry name" value="PROBABLE GENERAL SECRETION PATHWAY PROTEIN D"/>
    <property type="match status" value="1"/>
</dbReference>
<protein>
    <submittedName>
        <fullName evidence="3">Tetratricopeptide (TPR) repeat protein</fullName>
    </submittedName>
</protein>
<dbReference type="PRINTS" id="PR00811">
    <property type="entry name" value="BCTERIALGSPD"/>
</dbReference>
<keyword evidence="4" id="KW-1185">Reference proteome</keyword>
<evidence type="ECO:0000313" key="4">
    <source>
        <dbReference type="Proteomes" id="UP000528322"/>
    </source>
</evidence>
<dbReference type="SUPFAM" id="SSF48452">
    <property type="entry name" value="TPR-like"/>
    <property type="match status" value="1"/>
</dbReference>
<evidence type="ECO:0000259" key="2">
    <source>
        <dbReference type="Pfam" id="PF00263"/>
    </source>
</evidence>
<comment type="caution">
    <text evidence="3">The sequence shown here is derived from an EMBL/GenBank/DDBJ whole genome shotgun (WGS) entry which is preliminary data.</text>
</comment>
<dbReference type="RefSeq" id="WP_183732788.1">
    <property type="nucleotide sequence ID" value="NZ_JACHID010000010.1"/>
</dbReference>
<dbReference type="Proteomes" id="UP000528322">
    <property type="component" value="Unassembled WGS sequence"/>
</dbReference>
<name>A0A7W8DHD4_9BACT</name>
<dbReference type="PANTHER" id="PTHR30332:SF17">
    <property type="entry name" value="TYPE IV PILIATION SYSTEM PROTEIN DR_0774-RELATED"/>
    <property type="match status" value="1"/>
</dbReference>
<gene>
    <name evidence="3" type="ORF">HNR37_001715</name>
</gene>
<proteinExistence type="inferred from homology"/>
<dbReference type="Gene3D" id="1.25.40.10">
    <property type="entry name" value="Tetratricopeptide repeat domain"/>
    <property type="match status" value="1"/>
</dbReference>
<dbReference type="GO" id="GO:0009306">
    <property type="term" value="P:protein secretion"/>
    <property type="evidence" value="ECO:0007669"/>
    <property type="project" value="InterPro"/>
</dbReference>
<dbReference type="InterPro" id="IPR001775">
    <property type="entry name" value="GspD/PilQ"/>
</dbReference>
<evidence type="ECO:0000256" key="1">
    <source>
        <dbReference type="RuleBase" id="RU004003"/>
    </source>
</evidence>
<dbReference type="InterPro" id="IPR050810">
    <property type="entry name" value="Bact_Secretion_Sys_Channel"/>
</dbReference>
<dbReference type="Pfam" id="PF00263">
    <property type="entry name" value="Secretin"/>
    <property type="match status" value="1"/>
</dbReference>
<dbReference type="AlphaFoldDB" id="A0A7W8DHD4"/>
<sequence length="675" mass="75571">MSDFPDGQDFLDSAIVADDFVTRPNPFYEPQRLPSIAGLPEVSGVIRDASHENLFRLLLDESRISYAFEGDLPGHTSFFLRDNVNVAEALHVLADSAGLHLGVRDGMLIISDQAQRTFYLDYLARGAVSPASARQDWGYGTDRPSPLHGREDSYARPERNRLWDMIRENLNQLRGEDGRVVINDVAGTVFVADHPRAIARMERYLQSVRSIYEQQVEVEVKILQVSLSDALTLGMDYSALFQARGGRTPVAFNLHGTAGESGASLGTGTGDQPGEGTVLDHTVGVINPGKFAGFINFLQTQGHVQALSNPTVTTLNNVTGTVYSTRTYPYEITTTEDTGNVREARTTYEDVRVGVSLTVTPYIVANGDIMLEIVPVVGELYEEYGGDGSGGRYKPQTVEQSIQTILRVRNNQSYFIGGLVYEKSSRTERGIPWLRDLPVMGWLFGSRGNALSRQELVLVLTPRIVSGEHVTRQRTHVDFREETIHYGLLEEPLAATVESLPDAGEAGVLRIEDMGTFYLHRGLNHLQEGHYHEAVHALNLALEFAPLCPLGRPYLALAHRELNQNTQAIRLLSAHINLHPEDNWSRYNLAHWHYEQGNLEQALRHYRSLDLRDHPAVQNNIAVILARQERHSSALQLWDELLDTSARCAALLNLQQIPPDDRERDEVYERKRHEC</sequence>
<dbReference type="InterPro" id="IPR019734">
    <property type="entry name" value="TPR_rpt"/>
</dbReference>